<evidence type="ECO:0000256" key="1">
    <source>
        <dbReference type="SAM" id="Coils"/>
    </source>
</evidence>
<feature type="coiled-coil region" evidence="1">
    <location>
        <begin position="330"/>
        <end position="425"/>
    </location>
</feature>
<feature type="domain" description="DUF2326" evidence="2">
    <location>
        <begin position="441"/>
        <end position="565"/>
    </location>
</feature>
<name>A0AA46NJW9_9GAMM</name>
<evidence type="ECO:0000313" key="3">
    <source>
        <dbReference type="EMBL" id="UYF71019.1"/>
    </source>
</evidence>
<dbReference type="RefSeq" id="WP_000924974.1">
    <property type="nucleotide sequence ID" value="NZ_BKNT01000024.1"/>
</dbReference>
<dbReference type="Proteomes" id="UP001164064">
    <property type="component" value="Chromosome"/>
</dbReference>
<reference evidence="3" key="1">
    <citation type="journal article" date="2022" name="J Glob Antimicrob Resist">
        <title>Comparative analysis of IMP-4- and OXA-58-containing plasmids of three carbapenemase-producing Acinetobacter ursingii strains in the Netherlands.</title>
        <authorList>
            <person name="Hendrickx A.P.A."/>
            <person name="Schade R.P."/>
            <person name="Landman F."/>
            <person name="Bosch T."/>
            <person name="Schouls L.M."/>
            <person name="van Dijk K."/>
        </authorList>
    </citation>
    <scope>NUCLEOTIDE SEQUENCE</scope>
    <source>
        <strain evidence="3">RIVM_C010559</strain>
    </source>
</reference>
<organism evidence="3 4">
    <name type="scientific">Acinetobacter ursingii</name>
    <dbReference type="NCBI Taxonomy" id="108980"/>
    <lineage>
        <taxon>Bacteria</taxon>
        <taxon>Pseudomonadati</taxon>
        <taxon>Pseudomonadota</taxon>
        <taxon>Gammaproteobacteria</taxon>
        <taxon>Moraxellales</taxon>
        <taxon>Moraxellaceae</taxon>
        <taxon>Acinetobacter</taxon>
    </lineage>
</organism>
<keyword evidence="1" id="KW-0175">Coiled coil</keyword>
<dbReference type="Pfam" id="PF10088">
    <property type="entry name" value="DUF2326"/>
    <property type="match status" value="1"/>
</dbReference>
<protein>
    <submittedName>
        <fullName evidence="3">DUF2326 domain-containing protein</fullName>
    </submittedName>
</protein>
<evidence type="ECO:0000259" key="2">
    <source>
        <dbReference type="Pfam" id="PF10088"/>
    </source>
</evidence>
<dbReference type="EMBL" id="CP089051">
    <property type="protein sequence ID" value="UYF71019.1"/>
    <property type="molecule type" value="Genomic_DNA"/>
</dbReference>
<dbReference type="InterPro" id="IPR018760">
    <property type="entry name" value="DUF2326"/>
</dbReference>
<gene>
    <name evidence="3" type="ORF">LSO60_12230</name>
</gene>
<accession>A0AA46NJW9</accession>
<evidence type="ECO:0000313" key="4">
    <source>
        <dbReference type="Proteomes" id="UP001164064"/>
    </source>
</evidence>
<dbReference type="Gene3D" id="1.20.5.340">
    <property type="match status" value="1"/>
</dbReference>
<sequence length="565" mass="65496">MLLKNLKIFSNGIEIRNIPFKTGLNLILDNETILGTESGNSIGKTTLLRIVDYCLGSDGKDIYTDPEFKTEYNTEVYNFVQNNQVSAQLELTLRNNTNIILERNLIIEGEKYYKINDEEISSITKYREKLSELIFKNKASKPSLRQLVPKFIRSDASKMSNTIMYLHKSTSPREYEPIFLFLFGFPEPTLFSNKSSLSREQKDYEKRLSVYEKPHSKNVIEQMLNVVNGNIVSEEIKINEFRLSDAYHHELENIRQIKSKISKLSTSISEVDLRIDLNQQTIEELTESSNEIDSDYVQNFYDDAAIYLPNLQKKFDDVLNFHSKMVENKVNFIEKYLSKLKQDRNELQKDLDKALFEESSLLQALSNSGTLNDLEVMRLELNRLLEQKGGLEASLQKINETTEQLQKISTNLEEINGKIERYIADFNEKVTVFNTFFSKYSKKLYEEEYIFSYEKKDSDEYYKFKIANISGNVGGGKKKGQVAAFDLAYISFINEVGLLFPQFVLHDSIEDIHANQIETLFSLANEINGQYVVAVLKDKIKFLGNDYINQNTILCLDQHNKFFRI</sequence>
<dbReference type="AlphaFoldDB" id="A0AA46NJW9"/>
<proteinExistence type="predicted"/>
<dbReference type="InterPro" id="IPR027417">
    <property type="entry name" value="P-loop_NTPase"/>
</dbReference>
<dbReference type="Gene3D" id="3.40.50.300">
    <property type="entry name" value="P-loop containing nucleotide triphosphate hydrolases"/>
    <property type="match status" value="1"/>
</dbReference>